<dbReference type="EMBL" id="CP134890">
    <property type="protein sequence ID" value="WNM22814.1"/>
    <property type="molecule type" value="Genomic_DNA"/>
</dbReference>
<organism evidence="3 4">
    <name type="scientific">Flavobacterium capsici</name>
    <dbReference type="NCBI Taxonomy" id="3075618"/>
    <lineage>
        <taxon>Bacteria</taxon>
        <taxon>Pseudomonadati</taxon>
        <taxon>Bacteroidota</taxon>
        <taxon>Flavobacteriia</taxon>
        <taxon>Flavobacteriales</taxon>
        <taxon>Flavobacteriaceae</taxon>
        <taxon>Flavobacterium</taxon>
    </lineage>
</organism>
<proteinExistence type="predicted"/>
<evidence type="ECO:0000256" key="1">
    <source>
        <dbReference type="SAM" id="Phobius"/>
    </source>
</evidence>
<dbReference type="EMBL" id="CP134878">
    <property type="protein sequence ID" value="WNM18763.1"/>
    <property type="molecule type" value="Genomic_DNA"/>
</dbReference>
<gene>
    <name evidence="3" type="ORF">RN605_05485</name>
    <name evidence="2" type="ORF">RN608_12185</name>
</gene>
<evidence type="ECO:0000313" key="4">
    <source>
        <dbReference type="Proteomes" id="UP001304515"/>
    </source>
</evidence>
<accession>A0AA96JBN9</accession>
<feature type="transmembrane region" description="Helical" evidence="1">
    <location>
        <begin position="6"/>
        <end position="24"/>
    </location>
</feature>
<keyword evidence="4" id="KW-1185">Reference proteome</keyword>
<keyword evidence="1" id="KW-0472">Membrane</keyword>
<dbReference type="Proteomes" id="UP001304515">
    <property type="component" value="Chromosome"/>
</dbReference>
<evidence type="ECO:0000313" key="2">
    <source>
        <dbReference type="EMBL" id="WNM18763.1"/>
    </source>
</evidence>
<name>A0AA96JBN9_9FLAO</name>
<reference evidence="3 4" key="1">
    <citation type="submission" date="2023-09" db="EMBL/GenBank/DDBJ databases">
        <title>Flavobacterium sp. a novel bacteria isolate from Pepper rhizosphere.</title>
        <authorList>
            <person name="Peng Y."/>
            <person name="Lee J."/>
        </authorList>
    </citation>
    <scope>NUCLEOTIDE SEQUENCE [LARGE SCALE GENOMIC DNA]</scope>
    <source>
        <strain evidence="2">PMR2A8</strain>
        <strain evidence="3 4">PMTSA4</strain>
    </source>
</reference>
<dbReference type="KEGG" id="fcj:RN605_05485"/>
<keyword evidence="1" id="KW-0812">Transmembrane</keyword>
<evidence type="ECO:0000313" key="3">
    <source>
        <dbReference type="EMBL" id="WNM22814.1"/>
    </source>
</evidence>
<protein>
    <submittedName>
        <fullName evidence="3">Uncharacterized protein</fullName>
    </submittedName>
</protein>
<feature type="transmembrane region" description="Helical" evidence="1">
    <location>
        <begin position="36"/>
        <end position="60"/>
    </location>
</feature>
<dbReference type="RefSeq" id="WP_313322931.1">
    <property type="nucleotide sequence ID" value="NZ_CP134878.1"/>
</dbReference>
<dbReference type="AlphaFoldDB" id="A0AA96JBN9"/>
<sequence length="71" mass="8295">MTSKQYFVRTFIFVFIFYTVYKFVGQIIIDYTSIKIPFILKTLAIGFVVAAVLGGINYFAKFNFFNGKRKE</sequence>
<accession>A0AA96J306</accession>
<keyword evidence="1" id="KW-1133">Transmembrane helix</keyword>